<evidence type="ECO:0000313" key="1">
    <source>
        <dbReference type="EMBL" id="MFC7407953.1"/>
    </source>
</evidence>
<protein>
    <submittedName>
        <fullName evidence="1">Uncharacterized protein</fullName>
    </submittedName>
</protein>
<organism evidence="1 2">
    <name type="scientific">Hydrogenophaga atypica</name>
    <dbReference type="NCBI Taxonomy" id="249409"/>
    <lineage>
        <taxon>Bacteria</taxon>
        <taxon>Pseudomonadati</taxon>
        <taxon>Pseudomonadota</taxon>
        <taxon>Betaproteobacteria</taxon>
        <taxon>Burkholderiales</taxon>
        <taxon>Comamonadaceae</taxon>
        <taxon>Hydrogenophaga</taxon>
    </lineage>
</organism>
<dbReference type="Proteomes" id="UP001596501">
    <property type="component" value="Unassembled WGS sequence"/>
</dbReference>
<proteinExistence type="predicted"/>
<dbReference type="EMBL" id="JBHTCA010000002">
    <property type="protein sequence ID" value="MFC7407953.1"/>
    <property type="molecule type" value="Genomic_DNA"/>
</dbReference>
<comment type="caution">
    <text evidence="1">The sequence shown here is derived from an EMBL/GenBank/DDBJ whole genome shotgun (WGS) entry which is preliminary data.</text>
</comment>
<sequence>MNRQVWLAAAHKQVNLSGNDFDGRYRIWISGAESESGHLQALVLQHGWFRVLPKPQHAPTGGLMMV</sequence>
<reference evidence="2" key="1">
    <citation type="journal article" date="2019" name="Int. J. Syst. Evol. Microbiol.">
        <title>The Global Catalogue of Microorganisms (GCM) 10K type strain sequencing project: providing services to taxonomists for standard genome sequencing and annotation.</title>
        <authorList>
            <consortium name="The Broad Institute Genomics Platform"/>
            <consortium name="The Broad Institute Genome Sequencing Center for Infectious Disease"/>
            <person name="Wu L."/>
            <person name="Ma J."/>
        </authorList>
    </citation>
    <scope>NUCLEOTIDE SEQUENCE [LARGE SCALE GENOMIC DNA]</scope>
    <source>
        <strain evidence="2">CGMCC 1.12371</strain>
    </source>
</reference>
<keyword evidence="2" id="KW-1185">Reference proteome</keyword>
<name>A0ABW2QHF2_9BURK</name>
<gene>
    <name evidence="1" type="ORF">ACFQPB_03700</name>
</gene>
<accession>A0ABW2QHF2</accession>
<evidence type="ECO:0000313" key="2">
    <source>
        <dbReference type="Proteomes" id="UP001596501"/>
    </source>
</evidence>